<organism evidence="1 2">
    <name type="scientific">Christiangramia flava JLT2011</name>
    <dbReference type="NCBI Taxonomy" id="1229726"/>
    <lineage>
        <taxon>Bacteria</taxon>
        <taxon>Pseudomonadati</taxon>
        <taxon>Bacteroidota</taxon>
        <taxon>Flavobacteriia</taxon>
        <taxon>Flavobacteriales</taxon>
        <taxon>Flavobacteriaceae</taxon>
        <taxon>Christiangramia</taxon>
    </lineage>
</organism>
<accession>A0A1L7I5W8</accession>
<dbReference type="EMBL" id="CP016359">
    <property type="protein sequence ID" value="APU68997.1"/>
    <property type="molecule type" value="Genomic_DNA"/>
</dbReference>
<dbReference type="Proteomes" id="UP000186230">
    <property type="component" value="Chromosome"/>
</dbReference>
<keyword evidence="2" id="KW-1185">Reference proteome</keyword>
<gene>
    <name evidence="1" type="ORF">GRFL_2273</name>
</gene>
<proteinExistence type="predicted"/>
<protein>
    <submittedName>
        <fullName evidence="1">Uncharacterized protein</fullName>
    </submittedName>
</protein>
<sequence length="46" mass="5624">MVAVVGFDYWQVKTGRLIFHLQKMVTRRKVLIFHWNSEDIAARFEW</sequence>
<reference evidence="1 2" key="1">
    <citation type="submission" date="2016-07" db="EMBL/GenBank/DDBJ databases">
        <title>Multi-omics approach to identify versatile polysaccharide utilization systems of a marine flavobacterium Gramella flava.</title>
        <authorList>
            <person name="Tang K."/>
        </authorList>
    </citation>
    <scope>NUCLEOTIDE SEQUENCE [LARGE SCALE GENOMIC DNA]</scope>
    <source>
        <strain evidence="1 2">JLT2011</strain>
    </source>
</reference>
<name>A0A1L7I5W8_9FLAO</name>
<evidence type="ECO:0000313" key="1">
    <source>
        <dbReference type="EMBL" id="APU68997.1"/>
    </source>
</evidence>
<dbReference type="AlphaFoldDB" id="A0A1L7I5W8"/>
<dbReference type="KEGG" id="gfl:GRFL_2273"/>
<evidence type="ECO:0000313" key="2">
    <source>
        <dbReference type="Proteomes" id="UP000186230"/>
    </source>
</evidence>
<dbReference type="STRING" id="1229726.GRFL_2273"/>